<evidence type="ECO:0000256" key="1">
    <source>
        <dbReference type="ARBA" id="ARBA00022741"/>
    </source>
</evidence>
<dbReference type="InterPro" id="IPR018181">
    <property type="entry name" value="Heat_shock_70_CS"/>
</dbReference>
<keyword evidence="1 3" id="KW-0547">Nucleotide-binding</keyword>
<dbReference type="Pfam" id="PF00012">
    <property type="entry name" value="HSP70"/>
    <property type="match status" value="2"/>
</dbReference>
<dbReference type="FunFam" id="2.60.34.10:FF:000002">
    <property type="entry name" value="Heat shock 70 kDa"/>
    <property type="match status" value="1"/>
</dbReference>
<dbReference type="Gene3D" id="3.30.420.40">
    <property type="match status" value="3"/>
</dbReference>
<sequence length="784" mass="87817">QLSTQTSVTIEVDSLHDGNDFSLRLSRAKFEELCLDYFKKAMEPVEQCLKDSNLPQKAISDIVMVGGSTRIPKVQELIKDHARLLQFSEPCAEQEETKDIERDDGLVTSRSLARNPLKMVAMIALVGMVVGVAFVAGRKVRDRKEEKASEPAWLQLVADGTPKTKEHIKANASETCHSARPGETCYGAVLWHKWIGTVENPWNYPKGVSRASNRTVIQQYLHEKNQSDCRRPCHEEAFPVPAAPPKGSPSIYCFSVARAGGEMDIMHLQRQSGSGIFACDGFGIYSDVDTEIYGVKTIPIGSTASGVSVDNTAANSQVFMRTWLTLLNNNDWWHYDFIAKVDPDAILFPERLRPHMSWHVGAPVFFLTCGKYRPALYGALEVFSKQALGRYLANHGRCEQSLPFWSWGEDKYMAGCLEMLGVQALQDYNNFLRDERCWGVDCGNKAAVAFHSFKVVNNWQGGKAFCVERREVLARKDPPLVMWGHFGGKELCKSINPDEAVAYGAAVQAAIVSGQGHEDVQNMLLLDVAPLSLGIETAGGMMQVLIERNSTVPTSKSQDFTTFEDYQDHVDISVYEGERAMVKDNNFLGKFTLKDIPKSLRGVPKIQVTFTIDTNGILQVSAEDAKSHKKSEIQIANEKGRLTQNDIQRMLVEAEQHKGEDEISRSDLLAKEELKVYMQRFEKGFQDLDESKLLPKDRERLEGKLTDAQKWLETEGLKAGKPEFEAKQKELQAAINTVMLRINRAQAEFWDQQVVQHEGEKSIADGGFILQCGVDIRDLIEDPQ</sequence>
<feature type="transmembrane region" description="Helical" evidence="4">
    <location>
        <begin position="119"/>
        <end position="137"/>
    </location>
</feature>
<dbReference type="SUPFAM" id="SSF100920">
    <property type="entry name" value="Heat shock protein 70kD (HSP70), peptide-binding domain"/>
    <property type="match status" value="1"/>
</dbReference>
<evidence type="ECO:0000313" key="5">
    <source>
        <dbReference type="EMBL" id="CAE7890520.1"/>
    </source>
</evidence>
<keyword evidence="4" id="KW-1133">Transmembrane helix</keyword>
<gene>
    <name evidence="5" type="primary">hsp-1</name>
    <name evidence="5" type="ORF">SNEC2469_LOCUS29566</name>
</gene>
<evidence type="ECO:0000313" key="6">
    <source>
        <dbReference type="Proteomes" id="UP000601435"/>
    </source>
</evidence>
<reference evidence="5" key="1">
    <citation type="submission" date="2021-02" db="EMBL/GenBank/DDBJ databases">
        <authorList>
            <person name="Dougan E. K."/>
            <person name="Rhodes N."/>
            <person name="Thang M."/>
            <person name="Chan C."/>
        </authorList>
    </citation>
    <scope>NUCLEOTIDE SEQUENCE</scope>
</reference>
<accession>A0A813B329</accession>
<dbReference type="Gene3D" id="1.20.1270.10">
    <property type="match status" value="1"/>
</dbReference>
<dbReference type="Gene3D" id="2.60.34.10">
    <property type="entry name" value="Substrate Binding Domain Of DNAk, Chain A, domain 1"/>
    <property type="match status" value="1"/>
</dbReference>
<comment type="similarity">
    <text evidence="3">Belongs to the heat shock protein 70 family.</text>
</comment>
<evidence type="ECO:0000256" key="4">
    <source>
        <dbReference type="SAM" id="Phobius"/>
    </source>
</evidence>
<keyword evidence="6" id="KW-1185">Reference proteome</keyword>
<dbReference type="Proteomes" id="UP000601435">
    <property type="component" value="Unassembled WGS sequence"/>
</dbReference>
<evidence type="ECO:0000256" key="3">
    <source>
        <dbReference type="RuleBase" id="RU003322"/>
    </source>
</evidence>
<dbReference type="GO" id="GO:0140662">
    <property type="term" value="F:ATP-dependent protein folding chaperone"/>
    <property type="evidence" value="ECO:0007669"/>
    <property type="project" value="InterPro"/>
</dbReference>
<evidence type="ECO:0000256" key="2">
    <source>
        <dbReference type="ARBA" id="ARBA00022840"/>
    </source>
</evidence>
<dbReference type="SUPFAM" id="SSF53067">
    <property type="entry name" value="Actin-like ATPase domain"/>
    <property type="match status" value="1"/>
</dbReference>
<dbReference type="PROSITE" id="PS01036">
    <property type="entry name" value="HSP70_3"/>
    <property type="match status" value="1"/>
</dbReference>
<dbReference type="InterPro" id="IPR029047">
    <property type="entry name" value="HSP70_peptide-bd_sf"/>
</dbReference>
<feature type="non-terminal residue" evidence="5">
    <location>
        <position position="1"/>
    </location>
</feature>
<keyword evidence="4" id="KW-0812">Transmembrane</keyword>
<dbReference type="InterPro" id="IPR013126">
    <property type="entry name" value="Hsp_70_fam"/>
</dbReference>
<dbReference type="EMBL" id="CAJNJA010066807">
    <property type="protein sequence ID" value="CAE7890520.1"/>
    <property type="molecule type" value="Genomic_DNA"/>
</dbReference>
<dbReference type="PANTHER" id="PTHR19375">
    <property type="entry name" value="HEAT SHOCK PROTEIN 70KDA"/>
    <property type="match status" value="1"/>
</dbReference>
<proteinExistence type="inferred from homology"/>
<protein>
    <submittedName>
        <fullName evidence="5">Hsp-1 protein</fullName>
    </submittedName>
</protein>
<keyword evidence="4" id="KW-0472">Membrane</keyword>
<organism evidence="5 6">
    <name type="scientific">Symbiodinium necroappetens</name>
    <dbReference type="NCBI Taxonomy" id="1628268"/>
    <lineage>
        <taxon>Eukaryota</taxon>
        <taxon>Sar</taxon>
        <taxon>Alveolata</taxon>
        <taxon>Dinophyceae</taxon>
        <taxon>Suessiales</taxon>
        <taxon>Symbiodiniaceae</taxon>
        <taxon>Symbiodinium</taxon>
    </lineage>
</organism>
<dbReference type="InterPro" id="IPR043129">
    <property type="entry name" value="ATPase_NBD"/>
</dbReference>
<keyword evidence="2 3" id="KW-0067">ATP-binding</keyword>
<dbReference type="InterPro" id="IPR029048">
    <property type="entry name" value="HSP70_C_sf"/>
</dbReference>
<comment type="caution">
    <text evidence="5">The sequence shown here is derived from an EMBL/GenBank/DDBJ whole genome shotgun (WGS) entry which is preliminary data.</text>
</comment>
<dbReference type="Gene3D" id="3.90.640.10">
    <property type="entry name" value="Actin, Chain A, domain 4"/>
    <property type="match status" value="1"/>
</dbReference>
<dbReference type="AlphaFoldDB" id="A0A813B329"/>
<name>A0A813B329_9DINO</name>
<dbReference type="GO" id="GO:0005524">
    <property type="term" value="F:ATP binding"/>
    <property type="evidence" value="ECO:0007669"/>
    <property type="project" value="UniProtKB-KW"/>
</dbReference>
<dbReference type="SUPFAM" id="SSF100934">
    <property type="entry name" value="Heat shock protein 70kD (HSP70), C-terminal subdomain"/>
    <property type="match status" value="1"/>
</dbReference>